<feature type="domain" description="3-octaprenyl-4-hydroxybenzoate carboxy-lyase-like N-terminal" evidence="4">
    <location>
        <begin position="47"/>
        <end position="122"/>
    </location>
</feature>
<dbReference type="PANTHER" id="PTHR30108">
    <property type="entry name" value="3-OCTAPRENYL-4-HYDROXYBENZOATE CARBOXY-LYASE-RELATED"/>
    <property type="match status" value="1"/>
</dbReference>
<feature type="compositionally biased region" description="Pro residues" evidence="2">
    <location>
        <begin position="492"/>
        <end position="503"/>
    </location>
</feature>
<name>M1Z2W4_NITG3</name>
<evidence type="ECO:0000313" key="7">
    <source>
        <dbReference type="Proteomes" id="UP000011704"/>
    </source>
</evidence>
<dbReference type="Proteomes" id="UP000011704">
    <property type="component" value="Unassembled WGS sequence"/>
</dbReference>
<dbReference type="Pfam" id="PF20695">
    <property type="entry name" value="UbiD_N"/>
    <property type="match status" value="1"/>
</dbReference>
<dbReference type="Pfam" id="PF20696">
    <property type="entry name" value="UbiD_C"/>
    <property type="match status" value="2"/>
</dbReference>
<dbReference type="NCBIfam" id="TIGR03701">
    <property type="entry name" value="mena_SCO4490"/>
    <property type="match status" value="1"/>
</dbReference>
<dbReference type="InterPro" id="IPR048304">
    <property type="entry name" value="UbiD_Rift_dom"/>
</dbReference>
<dbReference type="GO" id="GO:0005829">
    <property type="term" value="C:cytosol"/>
    <property type="evidence" value="ECO:0007669"/>
    <property type="project" value="TreeGrafter"/>
</dbReference>
<dbReference type="STRING" id="1266370.NITGR_870002"/>
<dbReference type="Gene3D" id="3.40.1670.10">
    <property type="entry name" value="UbiD C-terminal domain-like"/>
    <property type="match status" value="2"/>
</dbReference>
<gene>
    <name evidence="6" type="ORF">NITGR_870002</name>
</gene>
<reference evidence="6 7" key="1">
    <citation type="journal article" date="2013" name="Front. Microbiol.">
        <title>The genome of Nitrospina gracilis illuminates the metabolism and evolution of the major marine nitrite oxidizer.</title>
        <authorList>
            <person name="Luecker S."/>
            <person name="Nowka B."/>
            <person name="Rattei T."/>
            <person name="Spieck E."/>
            <person name="and Daims H."/>
        </authorList>
    </citation>
    <scope>NUCLEOTIDE SEQUENCE [LARGE SCALE GENOMIC DNA]</scope>
    <source>
        <strain evidence="6 7">3/211</strain>
    </source>
</reference>
<dbReference type="InterPro" id="IPR049381">
    <property type="entry name" value="UbiD-like_C"/>
</dbReference>
<dbReference type="InterPro" id="IPR002830">
    <property type="entry name" value="UbiD"/>
</dbReference>
<proteinExistence type="inferred from homology"/>
<dbReference type="EMBL" id="CAQJ01000096">
    <property type="protein sequence ID" value="CCQ91834.1"/>
    <property type="molecule type" value="Genomic_DNA"/>
</dbReference>
<comment type="caution">
    <text evidence="6">The sequence shown here is derived from an EMBL/GenBank/DDBJ whole genome shotgun (WGS) entry which is preliminary data.</text>
</comment>
<dbReference type="InParanoid" id="M1Z2W4"/>
<dbReference type="SUPFAM" id="SSF50475">
    <property type="entry name" value="FMN-binding split barrel"/>
    <property type="match status" value="1"/>
</dbReference>
<feature type="domain" description="3-octaprenyl-4-hydroxybenzoate carboxy-lyase-like C-terminal" evidence="5">
    <location>
        <begin position="507"/>
        <end position="599"/>
    </location>
</feature>
<dbReference type="SUPFAM" id="SSF143968">
    <property type="entry name" value="UbiD C-terminal domain-like"/>
    <property type="match status" value="2"/>
</dbReference>
<dbReference type="EC" id="4.1.1.-" evidence="6"/>
<feature type="domain" description="3-octaprenyl-4-hydroxybenzoate carboxy-lyase-like Rift-related" evidence="3">
    <location>
        <begin position="157"/>
        <end position="355"/>
    </location>
</feature>
<dbReference type="AlphaFoldDB" id="M1Z2W4"/>
<dbReference type="FunCoup" id="M1Z2W4">
    <property type="interactions" value="321"/>
</dbReference>
<evidence type="ECO:0000259" key="3">
    <source>
        <dbReference type="Pfam" id="PF01977"/>
    </source>
</evidence>
<dbReference type="PANTHER" id="PTHR30108:SF17">
    <property type="entry name" value="FERULIC ACID DECARBOXYLASE 1"/>
    <property type="match status" value="1"/>
</dbReference>
<evidence type="ECO:0000256" key="1">
    <source>
        <dbReference type="ARBA" id="ARBA00010021"/>
    </source>
</evidence>
<keyword evidence="7" id="KW-1185">Reference proteome</keyword>
<dbReference type="InterPro" id="IPR022390">
    <property type="entry name" value="HBDC"/>
</dbReference>
<sequence>MQSVPTCGGEVSYNGVFAFLRFRSNRFQQPVAHGNPMIFDSLTEFVKHLEGAGELVRIREKVSPILEIAEITDRVSKQNGGGKALLFENVEGSSMPVLINAFGSWSRIQAALGVTKLDKIARDIDQYLHLAPPETLLDKAKMLPILLEASQFPPKMVSSAPCQEVVKTGDQVNLDEIPIIQCWPHDAGRFITYPIVINRSVDRKIRNVGLYRMQVFDKKTTAMHWHIHKDGAHFFHEFKRKGKVMEVAVALGADPVSCYAASAPLPYGVDEFLLAGFIRKKAVPLVKCKTVNLEVPANAEIVLEGFIDPKEMRREGPFGDHTGYYSQDGDYPVFHVTAVTHRKDPIYLTTIVGIPPQEDFYLGKATERIFLPLLRTQLPELVDMNMPLEGVFHNCVIVSIDKRYPMQSRRLMSTLWGAGQMSFVKTIVVVDRDVDVQDERAVLELLLNDIDFNRDLFFFEGILDVLNHASDHALYGSKLGIDATRPIEGEPPSNPPQNDPVPADPQLGERIKSKFAEVESVRMCSLDVRRPVVLVALDKTRPYQGRDFLRACLEDDGLSGAGVIVALEAHVDLNQTSTVLWKLFNNLDPRRDIQVADGRIGIDVTKKLPEEGYTQDWPEEIHMSNDIKKIVDEKWERMFPQSRQP</sequence>
<dbReference type="Pfam" id="PF01977">
    <property type="entry name" value="UbiD"/>
    <property type="match status" value="1"/>
</dbReference>
<evidence type="ECO:0000313" key="6">
    <source>
        <dbReference type="EMBL" id="CCQ91834.1"/>
    </source>
</evidence>
<evidence type="ECO:0000256" key="2">
    <source>
        <dbReference type="SAM" id="MobiDB-lite"/>
    </source>
</evidence>
<feature type="region of interest" description="Disordered" evidence="2">
    <location>
        <begin position="484"/>
        <end position="506"/>
    </location>
</feature>
<dbReference type="NCBIfam" id="TIGR00148">
    <property type="entry name" value="UbiD family decarboxylase"/>
    <property type="match status" value="1"/>
</dbReference>
<keyword evidence="6" id="KW-0456">Lyase</keyword>
<organism evidence="6 7">
    <name type="scientific">Nitrospina gracilis (strain 3/211)</name>
    <dbReference type="NCBI Taxonomy" id="1266370"/>
    <lineage>
        <taxon>Bacteria</taxon>
        <taxon>Pseudomonadati</taxon>
        <taxon>Nitrospinota/Tectimicrobiota group</taxon>
        <taxon>Nitrospinota</taxon>
        <taxon>Nitrospinia</taxon>
        <taxon>Nitrospinales</taxon>
        <taxon>Nitrospinaceae</taxon>
        <taxon>Nitrospina</taxon>
    </lineage>
</organism>
<dbReference type="GO" id="GO:0008694">
    <property type="term" value="F:4-hydroxy-3-polyprenylbenzoate decarboxylase activity"/>
    <property type="evidence" value="ECO:0007669"/>
    <property type="project" value="TreeGrafter"/>
</dbReference>
<dbReference type="HOGENOM" id="CLU_023348_4_0_0"/>
<dbReference type="InterPro" id="IPR049383">
    <property type="entry name" value="UbiD-like_N"/>
</dbReference>
<evidence type="ECO:0000259" key="5">
    <source>
        <dbReference type="Pfam" id="PF20696"/>
    </source>
</evidence>
<evidence type="ECO:0000259" key="4">
    <source>
        <dbReference type="Pfam" id="PF20695"/>
    </source>
</evidence>
<protein>
    <submittedName>
        <fullName evidence="6">3-octaprenyl-4hydroxybenzoate decarboxylase</fullName>
        <ecNumber evidence="6">4.1.1.-</ecNumber>
    </submittedName>
</protein>
<comment type="similarity">
    <text evidence="1">Belongs to the UbiD family.</text>
</comment>
<feature type="domain" description="3-octaprenyl-4-hydroxybenzoate carboxy-lyase-like C-terminal" evidence="5">
    <location>
        <begin position="361"/>
        <end position="483"/>
    </location>
</feature>
<accession>M1Z2W4</accession>
<dbReference type="GO" id="GO:0006744">
    <property type="term" value="P:ubiquinone biosynthetic process"/>
    <property type="evidence" value="ECO:0007669"/>
    <property type="project" value="TreeGrafter"/>
</dbReference>